<evidence type="ECO:0000256" key="1">
    <source>
        <dbReference type="SAM" id="MobiDB-lite"/>
    </source>
</evidence>
<protein>
    <submittedName>
        <fullName evidence="2">Uncharacterized protein</fullName>
    </submittedName>
</protein>
<feature type="region of interest" description="Disordered" evidence="1">
    <location>
        <begin position="1"/>
        <end position="115"/>
    </location>
</feature>
<evidence type="ECO:0000313" key="2">
    <source>
        <dbReference type="EMBL" id="GFY31545.1"/>
    </source>
</evidence>
<reference evidence="2" key="1">
    <citation type="submission" date="2020-08" db="EMBL/GenBank/DDBJ databases">
        <title>Multicomponent nature underlies the extraordinary mechanical properties of spider dragline silk.</title>
        <authorList>
            <person name="Kono N."/>
            <person name="Nakamura H."/>
            <person name="Mori M."/>
            <person name="Yoshida Y."/>
            <person name="Ohtoshi R."/>
            <person name="Malay A.D."/>
            <person name="Moran D.A.P."/>
            <person name="Tomita M."/>
            <person name="Numata K."/>
            <person name="Arakawa K."/>
        </authorList>
    </citation>
    <scope>NUCLEOTIDE SEQUENCE</scope>
</reference>
<feature type="compositionally biased region" description="Basic and acidic residues" evidence="1">
    <location>
        <begin position="1"/>
        <end position="18"/>
    </location>
</feature>
<sequence>MEGGKKLDVSVDHRKCDEIEIGTGGSDSNSSRQESIGFYRVQRRSSDYLDGKKKGSEKEKTKRKTVAPSTSGYNLRPRGGREVESRPVMEMKTQQGGPVRTRKSRGRNYSPYIEE</sequence>
<feature type="compositionally biased region" description="Basic and acidic residues" evidence="1">
    <location>
        <begin position="79"/>
        <end position="89"/>
    </location>
</feature>
<organism evidence="2 3">
    <name type="scientific">Trichonephila clavipes</name>
    <name type="common">Golden silk orbweaver</name>
    <name type="synonym">Nephila clavipes</name>
    <dbReference type="NCBI Taxonomy" id="2585209"/>
    <lineage>
        <taxon>Eukaryota</taxon>
        <taxon>Metazoa</taxon>
        <taxon>Ecdysozoa</taxon>
        <taxon>Arthropoda</taxon>
        <taxon>Chelicerata</taxon>
        <taxon>Arachnida</taxon>
        <taxon>Araneae</taxon>
        <taxon>Araneomorphae</taxon>
        <taxon>Entelegynae</taxon>
        <taxon>Araneoidea</taxon>
        <taxon>Nephilidae</taxon>
        <taxon>Trichonephila</taxon>
    </lineage>
</organism>
<proteinExistence type="predicted"/>
<dbReference type="EMBL" id="BMAU01021399">
    <property type="protein sequence ID" value="GFY31545.1"/>
    <property type="molecule type" value="Genomic_DNA"/>
</dbReference>
<keyword evidence="3" id="KW-1185">Reference proteome</keyword>
<comment type="caution">
    <text evidence="2">The sequence shown here is derived from an EMBL/GenBank/DDBJ whole genome shotgun (WGS) entry which is preliminary data.</text>
</comment>
<feature type="compositionally biased region" description="Basic and acidic residues" evidence="1">
    <location>
        <begin position="44"/>
        <end position="60"/>
    </location>
</feature>
<accession>A0A8X7BHK1</accession>
<gene>
    <name evidence="2" type="primary">NCL1_30375</name>
    <name evidence="2" type="ORF">TNCV_4693891</name>
</gene>
<evidence type="ECO:0000313" key="3">
    <source>
        <dbReference type="Proteomes" id="UP000887159"/>
    </source>
</evidence>
<dbReference type="Proteomes" id="UP000887159">
    <property type="component" value="Unassembled WGS sequence"/>
</dbReference>
<name>A0A8X7BHK1_TRICX</name>
<dbReference type="AlphaFoldDB" id="A0A8X7BHK1"/>